<proteinExistence type="predicted"/>
<dbReference type="EMBL" id="AZHX01000481">
    <property type="protein sequence ID" value="ETX07316.1"/>
    <property type="molecule type" value="Genomic_DNA"/>
</dbReference>
<feature type="transmembrane region" description="Helical" evidence="1">
    <location>
        <begin position="66"/>
        <end position="85"/>
    </location>
</feature>
<protein>
    <submittedName>
        <fullName evidence="2">Uncharacterized protein</fullName>
    </submittedName>
</protein>
<organism evidence="2 3">
    <name type="scientific">Candidatus Entotheonella gemina</name>
    <dbReference type="NCBI Taxonomy" id="1429439"/>
    <lineage>
        <taxon>Bacteria</taxon>
        <taxon>Pseudomonadati</taxon>
        <taxon>Nitrospinota/Tectimicrobiota group</taxon>
        <taxon>Candidatus Tectimicrobiota</taxon>
        <taxon>Candidatus Entotheonellia</taxon>
        <taxon>Candidatus Entotheonellales</taxon>
        <taxon>Candidatus Entotheonellaceae</taxon>
        <taxon>Candidatus Entotheonella</taxon>
    </lineage>
</organism>
<evidence type="ECO:0000313" key="2">
    <source>
        <dbReference type="EMBL" id="ETX07316.1"/>
    </source>
</evidence>
<evidence type="ECO:0000256" key="1">
    <source>
        <dbReference type="SAM" id="Phobius"/>
    </source>
</evidence>
<keyword evidence="3" id="KW-1185">Reference proteome</keyword>
<keyword evidence="1" id="KW-0472">Membrane</keyword>
<dbReference type="HOGENOM" id="CLU_1018151_0_0_7"/>
<evidence type="ECO:0000313" key="3">
    <source>
        <dbReference type="Proteomes" id="UP000019140"/>
    </source>
</evidence>
<keyword evidence="1" id="KW-1133">Transmembrane helix</keyword>
<feature type="transmembrane region" description="Helical" evidence="1">
    <location>
        <begin position="6"/>
        <end position="28"/>
    </location>
</feature>
<accession>W4MBQ6</accession>
<feature type="transmembrane region" description="Helical" evidence="1">
    <location>
        <begin position="123"/>
        <end position="143"/>
    </location>
</feature>
<keyword evidence="1" id="KW-0812">Transmembrane</keyword>
<reference evidence="2 3" key="1">
    <citation type="journal article" date="2014" name="Nature">
        <title>An environmental bacterial taxon with a large and distinct metabolic repertoire.</title>
        <authorList>
            <person name="Wilson M.C."/>
            <person name="Mori T."/>
            <person name="Ruckert C."/>
            <person name="Uria A.R."/>
            <person name="Helf M.J."/>
            <person name="Takada K."/>
            <person name="Gernert C."/>
            <person name="Steffens U.A."/>
            <person name="Heycke N."/>
            <person name="Schmitt S."/>
            <person name="Rinke C."/>
            <person name="Helfrich E.J."/>
            <person name="Brachmann A.O."/>
            <person name="Gurgui C."/>
            <person name="Wakimoto T."/>
            <person name="Kracht M."/>
            <person name="Crusemann M."/>
            <person name="Hentschel U."/>
            <person name="Abe I."/>
            <person name="Matsunaga S."/>
            <person name="Kalinowski J."/>
            <person name="Takeyama H."/>
            <person name="Piel J."/>
        </authorList>
    </citation>
    <scope>NUCLEOTIDE SEQUENCE [LARGE SCALE GENOMIC DNA]</scope>
    <source>
        <strain evidence="3">TSY2</strain>
    </source>
</reference>
<dbReference type="AlphaFoldDB" id="W4MBQ6"/>
<name>W4MBQ6_9BACT</name>
<dbReference type="Proteomes" id="UP000019140">
    <property type="component" value="Unassembled WGS sequence"/>
</dbReference>
<gene>
    <name evidence="2" type="ORF">ETSY2_11940</name>
</gene>
<comment type="caution">
    <text evidence="2">The sequence shown here is derived from an EMBL/GenBank/DDBJ whole genome shotgun (WGS) entry which is preliminary data.</text>
</comment>
<sequence length="273" mass="31701">MSFYRFSISLFVSTVVLILAWIVFASVFMPPIIESAYRGESLSFLNALIDKRDHSLERYLMKWQEIAWRIPLSMLGFSVLLWLLVHPKIQSLMEARLQKSDTIALASQGLNTMGQQRLVTVRALIICIICLSLLAITTGIEIWPFSHYSMYSGKCQDCVGDIKRLRWFGLIPNGEEVPLSARKHLRPFDESRLNLSLLKLERRPKGSQLLDKALRNCLDVYEANRLAGLHNDPQLQGLRLYRLVWAFDPWARNVDRPKEKQLIYEIIRHEKNF</sequence>